<gene>
    <name evidence="1" type="ORF">C4N23_03275</name>
</gene>
<proteinExistence type="predicted"/>
<comment type="caution">
    <text evidence="1">The sequence shown here is derived from an EMBL/GenBank/DDBJ whole genome shotgun (WGS) entry which is preliminary data.</text>
</comment>
<keyword evidence="2" id="KW-1185">Reference proteome</keyword>
<sequence length="65" mass="7391">MDLSFMHKAYCDEAKAVFLCLMQKKKSQIRLNLRLLAEMVGFEPTCPIKDKTISSFSCFTVLGGR</sequence>
<dbReference type="EMBL" id="PRLC01000003">
    <property type="protein sequence ID" value="RAW62892.1"/>
    <property type="molecule type" value="Genomic_DNA"/>
</dbReference>
<accession>A0A329UQP5</accession>
<evidence type="ECO:0000313" key="2">
    <source>
        <dbReference type="Proteomes" id="UP000250429"/>
    </source>
</evidence>
<protein>
    <submittedName>
        <fullName evidence="1">Uncharacterized protein</fullName>
    </submittedName>
</protein>
<evidence type="ECO:0000313" key="1">
    <source>
        <dbReference type="EMBL" id="RAW62892.1"/>
    </source>
</evidence>
<dbReference type="AlphaFoldDB" id="A0A329UQP5"/>
<name>A0A329UQP5_9FIRM</name>
<dbReference type="Proteomes" id="UP000250429">
    <property type="component" value="Unassembled WGS sequence"/>
</dbReference>
<reference evidence="1 2" key="1">
    <citation type="submission" date="2018-02" db="EMBL/GenBank/DDBJ databases">
        <title>Complete genome sequencing of Faecalibacterium prausnitzii strains isolated from the human gut.</title>
        <authorList>
            <person name="Fitzgerald B.C."/>
            <person name="Shkoporov A.N."/>
            <person name="Ross P.R."/>
            <person name="Hill C."/>
        </authorList>
    </citation>
    <scope>NUCLEOTIDE SEQUENCE [LARGE SCALE GENOMIC DNA]</scope>
    <source>
        <strain evidence="1 2">APC922/41-1</strain>
    </source>
</reference>
<organism evidence="1 2">
    <name type="scientific">Faecalibacterium hattorii</name>
    <dbReference type="NCBI Taxonomy" id="2935520"/>
    <lineage>
        <taxon>Bacteria</taxon>
        <taxon>Bacillati</taxon>
        <taxon>Bacillota</taxon>
        <taxon>Clostridia</taxon>
        <taxon>Eubacteriales</taxon>
        <taxon>Oscillospiraceae</taxon>
        <taxon>Faecalibacterium</taxon>
    </lineage>
</organism>